<protein>
    <submittedName>
        <fullName evidence="1">Uncharacterized protein</fullName>
    </submittedName>
</protein>
<dbReference type="AlphaFoldDB" id="A0A1B9I770"/>
<dbReference type="KEGG" id="kpin:30170427"/>
<dbReference type="EMBL" id="KV700115">
    <property type="protein sequence ID" value="OCF51344.1"/>
    <property type="molecule type" value="Genomic_DNA"/>
</dbReference>
<gene>
    <name evidence="1" type="ORF">I206_02058</name>
    <name evidence="2" type="ORF">I206_104526</name>
</gene>
<dbReference type="Proteomes" id="UP000094020">
    <property type="component" value="Chromosome 6"/>
</dbReference>
<dbReference type="GeneID" id="30170427"/>
<reference evidence="2" key="4">
    <citation type="submission" date="2024-02" db="EMBL/GenBank/DDBJ databases">
        <title>Comparative genomics of Cryptococcus and Kwoniella reveals pathogenesis evolution and contrasting modes of karyotype evolution via chromosome fusion or intercentromeric recombination.</title>
        <authorList>
            <person name="Coelho M.A."/>
            <person name="David-Palma M."/>
            <person name="Shea T."/>
            <person name="Bowers K."/>
            <person name="McGinley-Smith S."/>
            <person name="Mohammad A.W."/>
            <person name="Gnirke A."/>
            <person name="Yurkov A.M."/>
            <person name="Nowrousian M."/>
            <person name="Sun S."/>
            <person name="Cuomo C.A."/>
            <person name="Heitman J."/>
        </authorList>
    </citation>
    <scope>NUCLEOTIDE SEQUENCE</scope>
    <source>
        <strain evidence="2">CBS 10737</strain>
    </source>
</reference>
<sequence length="142" mass="16536">MATERPPLYPIEDVDTRSLISIMQTWEKDCREEYFHDSSRDWASLINPRKEAIGRCVTIAKEYAQVYRGTQTTPETLNSRQEKLWTALTDYIYTMFLEDPNDSGAHAEFVQQDSEFKTLFEMEARKHERLLFQRSSTSAGAA</sequence>
<dbReference type="EMBL" id="CP144524">
    <property type="protein sequence ID" value="WWC70575.1"/>
    <property type="molecule type" value="Genomic_DNA"/>
</dbReference>
<reference evidence="1" key="1">
    <citation type="submission" date="2013-07" db="EMBL/GenBank/DDBJ databases">
        <title>The Genome Sequence of Cryptococcus pinus CBS10737.</title>
        <authorList>
            <consortium name="The Broad Institute Genome Sequencing Platform"/>
            <person name="Cuomo C."/>
            <person name="Litvintseva A."/>
            <person name="Chen Y."/>
            <person name="Heitman J."/>
            <person name="Sun S."/>
            <person name="Springer D."/>
            <person name="Dromer F."/>
            <person name="Young S.K."/>
            <person name="Zeng Q."/>
            <person name="Gargeya S."/>
            <person name="Fitzgerald M."/>
            <person name="Abouelleil A."/>
            <person name="Alvarado L."/>
            <person name="Berlin A.M."/>
            <person name="Chapman S.B."/>
            <person name="Dewar J."/>
            <person name="Goldberg J."/>
            <person name="Griggs A."/>
            <person name="Gujja S."/>
            <person name="Hansen M."/>
            <person name="Howarth C."/>
            <person name="Imamovic A."/>
            <person name="Larimer J."/>
            <person name="McCowan C."/>
            <person name="Murphy C."/>
            <person name="Pearson M."/>
            <person name="Priest M."/>
            <person name="Roberts A."/>
            <person name="Saif S."/>
            <person name="Shea T."/>
            <person name="Sykes S."/>
            <person name="Wortman J."/>
            <person name="Nusbaum C."/>
            <person name="Birren B."/>
        </authorList>
    </citation>
    <scope>NUCLEOTIDE SEQUENCE [LARGE SCALE GENOMIC DNA]</scope>
    <source>
        <strain evidence="1">CBS 10737</strain>
    </source>
</reference>
<reference evidence="1" key="3">
    <citation type="submission" date="2016-07" db="EMBL/GenBank/DDBJ databases">
        <title>Evolution of pathogenesis and genome organization in the Tremellales.</title>
        <authorList>
            <person name="Cuomo C."/>
            <person name="Litvintseva A."/>
            <person name="Heitman J."/>
            <person name="Chen Y."/>
            <person name="Sun S."/>
            <person name="Springer D."/>
            <person name="Dromer F."/>
            <person name="Young S."/>
            <person name="Zeng Q."/>
            <person name="Chapman S."/>
            <person name="Gujja S."/>
            <person name="Saif S."/>
            <person name="Birren B."/>
        </authorList>
    </citation>
    <scope>NUCLEOTIDE SEQUENCE</scope>
    <source>
        <strain evidence="1">CBS 10737</strain>
    </source>
</reference>
<name>A0A1B9I770_9TREE</name>
<reference evidence="2" key="2">
    <citation type="submission" date="2013-07" db="EMBL/GenBank/DDBJ databases">
        <authorList>
            <consortium name="The Broad Institute Genome Sequencing Platform"/>
            <person name="Cuomo C."/>
            <person name="Litvintseva A."/>
            <person name="Chen Y."/>
            <person name="Heitman J."/>
            <person name="Sun S."/>
            <person name="Springer D."/>
            <person name="Dromer F."/>
            <person name="Young S.K."/>
            <person name="Zeng Q."/>
            <person name="Gargeya S."/>
            <person name="Fitzgerald M."/>
            <person name="Abouelleil A."/>
            <person name="Alvarado L."/>
            <person name="Berlin A.M."/>
            <person name="Chapman S.B."/>
            <person name="Dewar J."/>
            <person name="Goldberg J."/>
            <person name="Griggs A."/>
            <person name="Gujja S."/>
            <person name="Hansen M."/>
            <person name="Howarth C."/>
            <person name="Imamovic A."/>
            <person name="Larimer J."/>
            <person name="McCowan C."/>
            <person name="Murphy C."/>
            <person name="Pearson M."/>
            <person name="Priest M."/>
            <person name="Roberts A."/>
            <person name="Saif S."/>
            <person name="Shea T."/>
            <person name="Sykes S."/>
            <person name="Wortman J."/>
            <person name="Nusbaum C."/>
            <person name="Birren B."/>
        </authorList>
    </citation>
    <scope>NUCLEOTIDE SEQUENCE</scope>
    <source>
        <strain evidence="2">CBS 10737</strain>
    </source>
</reference>
<accession>A0A1B9I770</accession>
<organism evidence="1">
    <name type="scientific">Kwoniella pini CBS 10737</name>
    <dbReference type="NCBI Taxonomy" id="1296096"/>
    <lineage>
        <taxon>Eukaryota</taxon>
        <taxon>Fungi</taxon>
        <taxon>Dikarya</taxon>
        <taxon>Basidiomycota</taxon>
        <taxon>Agaricomycotina</taxon>
        <taxon>Tremellomycetes</taxon>
        <taxon>Tremellales</taxon>
        <taxon>Cryptococcaceae</taxon>
        <taxon>Kwoniella</taxon>
    </lineage>
</organism>
<evidence type="ECO:0000313" key="3">
    <source>
        <dbReference type="Proteomes" id="UP000094020"/>
    </source>
</evidence>
<proteinExistence type="predicted"/>
<dbReference type="RefSeq" id="XP_019012563.1">
    <property type="nucleotide sequence ID" value="XM_019153823.1"/>
</dbReference>
<evidence type="ECO:0000313" key="1">
    <source>
        <dbReference type="EMBL" id="OCF51344.1"/>
    </source>
</evidence>
<keyword evidence="3" id="KW-1185">Reference proteome</keyword>
<evidence type="ECO:0000313" key="2">
    <source>
        <dbReference type="EMBL" id="WWC70575.1"/>
    </source>
</evidence>